<evidence type="ECO:0000313" key="9">
    <source>
        <dbReference type="EMBL" id="GAA5496938.1"/>
    </source>
</evidence>
<dbReference type="InterPro" id="IPR024078">
    <property type="entry name" value="LmbE-like_dom_sf"/>
</dbReference>
<dbReference type="SUPFAM" id="SSF102588">
    <property type="entry name" value="LmbE-like"/>
    <property type="match status" value="1"/>
</dbReference>
<dbReference type="Pfam" id="PF13385">
    <property type="entry name" value="Laminin_G_3"/>
    <property type="match status" value="1"/>
</dbReference>
<keyword evidence="2" id="KW-0964">Secreted</keyword>
<dbReference type="Gene3D" id="3.40.50.10320">
    <property type="entry name" value="LmbE-like"/>
    <property type="match status" value="1"/>
</dbReference>
<proteinExistence type="predicted"/>
<keyword evidence="5" id="KW-1015">Disulfide bond</keyword>
<organism evidence="9 10">
    <name type="scientific">Rubritalea halochordaticola</name>
    <dbReference type="NCBI Taxonomy" id="714537"/>
    <lineage>
        <taxon>Bacteria</taxon>
        <taxon>Pseudomonadati</taxon>
        <taxon>Verrucomicrobiota</taxon>
        <taxon>Verrucomicrobiia</taxon>
        <taxon>Verrucomicrobiales</taxon>
        <taxon>Rubritaleaceae</taxon>
        <taxon>Rubritalea</taxon>
    </lineage>
</organism>
<dbReference type="SMART" id="SM00560">
    <property type="entry name" value="LamGL"/>
    <property type="match status" value="1"/>
</dbReference>
<feature type="domain" description="LamG-like jellyroll fold" evidence="8">
    <location>
        <begin position="89"/>
        <end position="228"/>
    </location>
</feature>
<dbReference type="InterPro" id="IPR018247">
    <property type="entry name" value="EF_Hand_1_Ca_BS"/>
</dbReference>
<dbReference type="Proteomes" id="UP001424741">
    <property type="component" value="Unassembled WGS sequence"/>
</dbReference>
<comment type="subcellular location">
    <subcellularLocation>
        <location evidence="1">Secreted</location>
    </subcellularLocation>
</comment>
<evidence type="ECO:0000256" key="7">
    <source>
        <dbReference type="SAM" id="SignalP"/>
    </source>
</evidence>
<dbReference type="InterPro" id="IPR006558">
    <property type="entry name" value="LamG-like"/>
</dbReference>
<feature type="compositionally biased region" description="Acidic residues" evidence="6">
    <location>
        <begin position="302"/>
        <end position="317"/>
    </location>
</feature>
<feature type="region of interest" description="Disordered" evidence="6">
    <location>
        <begin position="271"/>
        <end position="385"/>
    </location>
</feature>
<evidence type="ECO:0000256" key="3">
    <source>
        <dbReference type="ARBA" id="ARBA00022729"/>
    </source>
</evidence>
<evidence type="ECO:0000259" key="8">
    <source>
        <dbReference type="SMART" id="SM00560"/>
    </source>
</evidence>
<feature type="signal peptide" evidence="7">
    <location>
        <begin position="1"/>
        <end position="17"/>
    </location>
</feature>
<keyword evidence="10" id="KW-1185">Reference proteome</keyword>
<dbReference type="EMBL" id="BAABRL010000011">
    <property type="protein sequence ID" value="GAA5496938.1"/>
    <property type="molecule type" value="Genomic_DNA"/>
</dbReference>
<dbReference type="RefSeq" id="WP_346189527.1">
    <property type="nucleotide sequence ID" value="NZ_BAABRL010000011.1"/>
</dbReference>
<evidence type="ECO:0000256" key="5">
    <source>
        <dbReference type="ARBA" id="ARBA00023157"/>
    </source>
</evidence>
<sequence>MLKRLLILIPLASPAHAGLVSSFSFDEASDPGHDSGSAAQHGTLTGDAHISNDAAQGSGSLALDGTGDYLSLPATSGQAYTSGLTSDGDGFTVCHWIRLDSSASGLQRVISADMSSGFSATGWGTGIQSTSSLRATTYGIKDYDTSTNSTISANTWHHLAYVYKGNPINQVAMYVDGQLISQVNSSAAGLNASSGRFIIGGLALPSNPQFFHGKIDELRIYDHEMSTQEIEEVYSPSAPLTYEQWIENHELDLQTDGAANADADADGLLNSEEFQRGTDPTLKDSDQDGLEDGEEISAGTDPLDEDSDNDGFSDGEEVNQLQSDPLDPTDPNTDADEDGLPNNWETTHGLDATDNGSTDANNGAEGDPDQDGLPNREEYFLGSNPQVNEDGRSWLARPDKVRLMVFSCHPDDEGIFFGGVIPYYSQTLKVPTLCVSVTSGDHNRAPEVREKEFRDAVWAYGSKIQPIFPRFKDAPVSMDDTWDWWADGSLDGQGADTGRQIAATRLASYIRRYRPDVVAGHDFNGEYGHNNHKAAALATADAVLYAADESMEIDGLPAWQVKKFYVHRSSTRPFFHDGFNQTSIDTTGNGSPDSTPLQVANVGLDMHLSQGGGSSGFNVASVYAPAGSVKSSWAPHVCEEWGLYQTTVGDDPTVSTSFTEGTGSYTTSWARGHFFQNIPFFTDNDADQIADEWEIYHFGSLERKADNDDDGDGYTLVQEFQKGLIPTQQDRIPLQLNGNSITFTVPSAANSGLTTTSRRYRLLQSSDLITWTEISSGIATGQPVTLPVAPSSGRAFYRIETTID</sequence>
<dbReference type="PROSITE" id="PS00018">
    <property type="entry name" value="EF_HAND_1"/>
    <property type="match status" value="1"/>
</dbReference>
<feature type="chain" id="PRO_5046022470" evidence="7">
    <location>
        <begin position="18"/>
        <end position="804"/>
    </location>
</feature>
<evidence type="ECO:0000256" key="1">
    <source>
        <dbReference type="ARBA" id="ARBA00004613"/>
    </source>
</evidence>
<dbReference type="PANTHER" id="PTHR12993">
    <property type="entry name" value="N-ACETYLGLUCOSAMINYL-PHOSPHATIDYLINOSITOL DE-N-ACETYLASE-RELATED"/>
    <property type="match status" value="1"/>
</dbReference>
<dbReference type="InterPro" id="IPR013320">
    <property type="entry name" value="ConA-like_dom_sf"/>
</dbReference>
<accession>A0ABP9V2N3</accession>
<dbReference type="Pfam" id="PF02585">
    <property type="entry name" value="PIG-L"/>
    <property type="match status" value="1"/>
</dbReference>
<keyword evidence="3 7" id="KW-0732">Signal</keyword>
<dbReference type="Pfam" id="PF18884">
    <property type="entry name" value="TSP3_bac"/>
    <property type="match status" value="3"/>
</dbReference>
<feature type="compositionally biased region" description="Basic and acidic residues" evidence="6">
    <location>
        <begin position="273"/>
        <end position="286"/>
    </location>
</feature>
<gene>
    <name evidence="9" type="primary">mshB</name>
    <name evidence="9" type="ORF">Rhal01_03126</name>
</gene>
<evidence type="ECO:0000256" key="2">
    <source>
        <dbReference type="ARBA" id="ARBA00022525"/>
    </source>
</evidence>
<dbReference type="InterPro" id="IPR003737">
    <property type="entry name" value="GlcNAc_PI_deacetylase-related"/>
</dbReference>
<keyword evidence="4" id="KW-0106">Calcium</keyword>
<dbReference type="SUPFAM" id="SSF49899">
    <property type="entry name" value="Concanavalin A-like lectins/glucanases"/>
    <property type="match status" value="1"/>
</dbReference>
<name>A0ABP9V2N3_9BACT</name>
<dbReference type="PANTHER" id="PTHR12993:SF11">
    <property type="entry name" value="N-ACETYLGLUCOSAMINYL-PHOSPHATIDYLINOSITOL DE-N-ACETYLASE"/>
    <property type="match status" value="1"/>
</dbReference>
<dbReference type="InterPro" id="IPR059100">
    <property type="entry name" value="TSP3_bac"/>
</dbReference>
<feature type="region of interest" description="Disordered" evidence="6">
    <location>
        <begin position="30"/>
        <end position="50"/>
    </location>
</feature>
<evidence type="ECO:0000256" key="6">
    <source>
        <dbReference type="SAM" id="MobiDB-lite"/>
    </source>
</evidence>
<protein>
    <submittedName>
        <fullName evidence="9">1D-myo-inositol 2-acetamido-2-deoxy-alpha-D-glucopyranoside deacetylase</fullName>
    </submittedName>
</protein>
<comment type="caution">
    <text evidence="9">The sequence shown here is derived from an EMBL/GenBank/DDBJ whole genome shotgun (WGS) entry which is preliminary data.</text>
</comment>
<evidence type="ECO:0000313" key="10">
    <source>
        <dbReference type="Proteomes" id="UP001424741"/>
    </source>
</evidence>
<reference evidence="9 10" key="1">
    <citation type="submission" date="2024-02" db="EMBL/GenBank/DDBJ databases">
        <title>Rubritalea halochordaticola NBRC 107102.</title>
        <authorList>
            <person name="Ichikawa N."/>
            <person name="Katano-Makiyama Y."/>
            <person name="Hidaka K."/>
        </authorList>
    </citation>
    <scope>NUCLEOTIDE SEQUENCE [LARGE SCALE GENOMIC DNA]</scope>
    <source>
        <strain evidence="9 10">NBRC 107102</strain>
    </source>
</reference>
<evidence type="ECO:0000256" key="4">
    <source>
        <dbReference type="ARBA" id="ARBA00022837"/>
    </source>
</evidence>
<dbReference type="Gene3D" id="2.60.120.200">
    <property type="match status" value="1"/>
</dbReference>